<dbReference type="EMBL" id="BRPK01000003">
    <property type="protein sequence ID" value="GLB35908.1"/>
    <property type="molecule type" value="Genomic_DNA"/>
</dbReference>
<dbReference type="SUPFAM" id="SSF46689">
    <property type="entry name" value="Homeodomain-like"/>
    <property type="match status" value="1"/>
</dbReference>
<feature type="DNA-binding region" description="Homeobox" evidence="4">
    <location>
        <begin position="122"/>
        <end position="181"/>
    </location>
</feature>
<gene>
    <name evidence="8" type="ORF">LshimejAT787_0301960</name>
</gene>
<reference evidence="8" key="1">
    <citation type="submission" date="2022-07" db="EMBL/GenBank/DDBJ databases">
        <title>The genome of Lyophyllum shimeji provides insight into the initial evolution of ectomycorrhizal fungal genome.</title>
        <authorList>
            <person name="Kobayashi Y."/>
            <person name="Shibata T."/>
            <person name="Hirakawa H."/>
            <person name="Shigenobu S."/>
            <person name="Nishiyama T."/>
            <person name="Yamada A."/>
            <person name="Hasebe M."/>
            <person name="Kawaguchi M."/>
        </authorList>
    </citation>
    <scope>NUCLEOTIDE SEQUENCE</scope>
    <source>
        <strain evidence="8">AT787</strain>
    </source>
</reference>
<dbReference type="PANTHER" id="PTHR24324:SF9">
    <property type="entry name" value="HOMEOBOX DOMAIN-CONTAINING PROTEIN"/>
    <property type="match status" value="1"/>
</dbReference>
<dbReference type="OrthoDB" id="6159439at2759"/>
<dbReference type="GO" id="GO:0000978">
    <property type="term" value="F:RNA polymerase II cis-regulatory region sequence-specific DNA binding"/>
    <property type="evidence" value="ECO:0007669"/>
    <property type="project" value="TreeGrafter"/>
</dbReference>
<comment type="caution">
    <text evidence="8">The sequence shown here is derived from an EMBL/GenBank/DDBJ whole genome shotgun (WGS) entry which is preliminary data.</text>
</comment>
<feature type="domain" description="Homeobox" evidence="7">
    <location>
        <begin position="120"/>
        <end position="180"/>
    </location>
</feature>
<dbReference type="InterPro" id="IPR051000">
    <property type="entry name" value="Homeobox_DNA-bind_prot"/>
</dbReference>
<evidence type="ECO:0000256" key="5">
    <source>
        <dbReference type="RuleBase" id="RU000682"/>
    </source>
</evidence>
<feature type="region of interest" description="Disordered" evidence="6">
    <location>
        <begin position="1"/>
        <end position="35"/>
    </location>
</feature>
<comment type="subcellular location">
    <subcellularLocation>
        <location evidence="4 5">Nucleus</location>
    </subcellularLocation>
</comment>
<dbReference type="PROSITE" id="PS50071">
    <property type="entry name" value="HOMEOBOX_2"/>
    <property type="match status" value="1"/>
</dbReference>
<dbReference type="GO" id="GO:0000981">
    <property type="term" value="F:DNA-binding transcription factor activity, RNA polymerase II-specific"/>
    <property type="evidence" value="ECO:0007669"/>
    <property type="project" value="InterPro"/>
</dbReference>
<dbReference type="InterPro" id="IPR009057">
    <property type="entry name" value="Homeodomain-like_sf"/>
</dbReference>
<keyword evidence="2 4" id="KW-0371">Homeobox</keyword>
<keyword evidence="3 4" id="KW-0539">Nucleus</keyword>
<feature type="compositionally biased region" description="Low complexity" evidence="6">
    <location>
        <begin position="439"/>
        <end position="455"/>
    </location>
</feature>
<protein>
    <submittedName>
        <fullName evidence="8">Homeodomain containing protein</fullName>
    </submittedName>
</protein>
<sequence length="552" mass="61036">MQCPEGSLLSPDATISQHRQSSCTPPPGTRHREDLSSNLPQMHQTLGPTRITPQLEAIIQRAHEARDICAATGRVSHAEAQMNSKVWQAAHAQQTRAWADDAFSAFRNAAAKAKSPLAAQPPQGKQPVFNHEYTPLLEKYFEYNAYPSAIDRSVLAKKSMMTPRQIEVWFQNHRSRARKDGRPLRKLTENPLPVEISLKSLERKMPFFTIPEHERKSTAKRQSRKYVSSDAENLPSITPPWCHPTPAGFLSPVSPPHAFPALYPPRCDYDPFPTKGGAYKFPPPVWSRKPFNTQPTNAHRAAKIGIDMNDFIAEFETKLHLRVPTSKKRGSEPCESWCASRATRLPRAPLPALVRSSASQSSSPPFACAILEPSRPSSDTLGCRKVAHLPKRTPKSKSIAHRHGSPTISRTSPAASRSSSIASRSTSFGSEISTDRRPSSSSSSSSARSSSPTTPEQSHVLLLDDADSRSVSVSGAYLDTTDNPFRRSGQSPSPEAAMRYSFSVATQAKNPLTFGLEVPFARRLESRIRCFDPPHRSRAQPLAFMNHRPLPP</sequence>
<dbReference type="PROSITE" id="PS00027">
    <property type="entry name" value="HOMEOBOX_1"/>
    <property type="match status" value="1"/>
</dbReference>
<evidence type="ECO:0000256" key="3">
    <source>
        <dbReference type="ARBA" id="ARBA00023242"/>
    </source>
</evidence>
<organism evidence="8 9">
    <name type="scientific">Lyophyllum shimeji</name>
    <name type="common">Hon-shimeji</name>
    <name type="synonym">Tricholoma shimeji</name>
    <dbReference type="NCBI Taxonomy" id="47721"/>
    <lineage>
        <taxon>Eukaryota</taxon>
        <taxon>Fungi</taxon>
        <taxon>Dikarya</taxon>
        <taxon>Basidiomycota</taxon>
        <taxon>Agaricomycotina</taxon>
        <taxon>Agaricomycetes</taxon>
        <taxon>Agaricomycetidae</taxon>
        <taxon>Agaricales</taxon>
        <taxon>Tricholomatineae</taxon>
        <taxon>Lyophyllaceae</taxon>
        <taxon>Lyophyllum</taxon>
    </lineage>
</organism>
<dbReference type="GO" id="GO:0005634">
    <property type="term" value="C:nucleus"/>
    <property type="evidence" value="ECO:0007669"/>
    <property type="project" value="UniProtKB-SubCell"/>
</dbReference>
<dbReference type="Pfam" id="PF00046">
    <property type="entry name" value="Homeodomain"/>
    <property type="match status" value="1"/>
</dbReference>
<dbReference type="Gene3D" id="1.10.10.60">
    <property type="entry name" value="Homeodomain-like"/>
    <property type="match status" value="1"/>
</dbReference>
<feature type="compositionally biased region" description="Basic residues" evidence="6">
    <location>
        <begin position="385"/>
        <end position="404"/>
    </location>
</feature>
<dbReference type="AlphaFoldDB" id="A0A9P3PH96"/>
<dbReference type="InterPro" id="IPR001356">
    <property type="entry name" value="HD"/>
</dbReference>
<dbReference type="Proteomes" id="UP001063166">
    <property type="component" value="Unassembled WGS sequence"/>
</dbReference>
<evidence type="ECO:0000256" key="4">
    <source>
        <dbReference type="PROSITE-ProRule" id="PRU00108"/>
    </source>
</evidence>
<dbReference type="CDD" id="cd00086">
    <property type="entry name" value="homeodomain"/>
    <property type="match status" value="1"/>
</dbReference>
<dbReference type="GO" id="GO:0030154">
    <property type="term" value="P:cell differentiation"/>
    <property type="evidence" value="ECO:0007669"/>
    <property type="project" value="TreeGrafter"/>
</dbReference>
<feature type="compositionally biased region" description="Low complexity" evidence="6">
    <location>
        <begin position="407"/>
        <end position="427"/>
    </location>
</feature>
<dbReference type="InterPro" id="IPR017970">
    <property type="entry name" value="Homeobox_CS"/>
</dbReference>
<proteinExistence type="predicted"/>
<dbReference type="SMART" id="SM00389">
    <property type="entry name" value="HOX"/>
    <property type="match status" value="1"/>
</dbReference>
<keyword evidence="1 4" id="KW-0238">DNA-binding</keyword>
<evidence type="ECO:0000256" key="6">
    <source>
        <dbReference type="SAM" id="MobiDB-lite"/>
    </source>
</evidence>
<feature type="compositionally biased region" description="Polar residues" evidence="6">
    <location>
        <begin position="480"/>
        <end position="493"/>
    </location>
</feature>
<dbReference type="PANTHER" id="PTHR24324">
    <property type="entry name" value="HOMEOBOX PROTEIN HHEX"/>
    <property type="match status" value="1"/>
</dbReference>
<accession>A0A9P3PH96</accession>
<keyword evidence="9" id="KW-1185">Reference proteome</keyword>
<evidence type="ECO:0000313" key="9">
    <source>
        <dbReference type="Proteomes" id="UP001063166"/>
    </source>
</evidence>
<evidence type="ECO:0000256" key="2">
    <source>
        <dbReference type="ARBA" id="ARBA00023155"/>
    </source>
</evidence>
<name>A0A9P3PH96_LYOSH</name>
<evidence type="ECO:0000256" key="1">
    <source>
        <dbReference type="ARBA" id="ARBA00023125"/>
    </source>
</evidence>
<feature type="compositionally biased region" description="Polar residues" evidence="6">
    <location>
        <begin position="13"/>
        <end position="23"/>
    </location>
</feature>
<evidence type="ECO:0000313" key="8">
    <source>
        <dbReference type="EMBL" id="GLB35908.1"/>
    </source>
</evidence>
<feature type="region of interest" description="Disordered" evidence="6">
    <location>
        <begin position="377"/>
        <end position="457"/>
    </location>
</feature>
<feature type="region of interest" description="Disordered" evidence="6">
    <location>
        <begin position="475"/>
        <end position="494"/>
    </location>
</feature>
<evidence type="ECO:0000259" key="7">
    <source>
        <dbReference type="PROSITE" id="PS50071"/>
    </source>
</evidence>